<dbReference type="Gene3D" id="3.40.109.10">
    <property type="entry name" value="NADH Oxidase"/>
    <property type="match status" value="1"/>
</dbReference>
<keyword evidence="2" id="KW-0288">FMN</keyword>
<dbReference type="EMBL" id="UINC01005668">
    <property type="protein sequence ID" value="SVA22788.1"/>
    <property type="molecule type" value="Genomic_DNA"/>
</dbReference>
<evidence type="ECO:0000256" key="3">
    <source>
        <dbReference type="ARBA" id="ARBA00023002"/>
    </source>
</evidence>
<accession>A0A381U5C1</accession>
<name>A0A381U5C1_9ZZZZ</name>
<organism evidence="5">
    <name type="scientific">marine metagenome</name>
    <dbReference type="NCBI Taxonomy" id="408172"/>
    <lineage>
        <taxon>unclassified sequences</taxon>
        <taxon>metagenomes</taxon>
        <taxon>ecological metagenomes</taxon>
    </lineage>
</organism>
<dbReference type="InterPro" id="IPR050627">
    <property type="entry name" value="Nitroreductase/BluB"/>
</dbReference>
<dbReference type="Pfam" id="PF00881">
    <property type="entry name" value="Nitroreductase"/>
    <property type="match status" value="1"/>
</dbReference>
<gene>
    <name evidence="5" type="ORF">METZ01_LOCUS75642</name>
</gene>
<dbReference type="InterPro" id="IPR029479">
    <property type="entry name" value="Nitroreductase"/>
</dbReference>
<dbReference type="SUPFAM" id="SSF55469">
    <property type="entry name" value="FMN-dependent nitroreductase-like"/>
    <property type="match status" value="1"/>
</dbReference>
<dbReference type="PANTHER" id="PTHR23026">
    <property type="entry name" value="NADPH NITROREDUCTASE"/>
    <property type="match status" value="1"/>
</dbReference>
<dbReference type="AlphaFoldDB" id="A0A381U5C1"/>
<dbReference type="GO" id="GO:0016491">
    <property type="term" value="F:oxidoreductase activity"/>
    <property type="evidence" value="ECO:0007669"/>
    <property type="project" value="UniProtKB-KW"/>
</dbReference>
<feature type="domain" description="Nitroreductase" evidence="4">
    <location>
        <begin position="20"/>
        <end position="83"/>
    </location>
</feature>
<reference evidence="5" key="1">
    <citation type="submission" date="2018-05" db="EMBL/GenBank/DDBJ databases">
        <authorList>
            <person name="Lanie J.A."/>
            <person name="Ng W.-L."/>
            <person name="Kazmierczak K.M."/>
            <person name="Andrzejewski T.M."/>
            <person name="Davidsen T.M."/>
            <person name="Wayne K.J."/>
            <person name="Tettelin H."/>
            <person name="Glass J.I."/>
            <person name="Rusch D."/>
            <person name="Podicherti R."/>
            <person name="Tsui H.-C.T."/>
            <person name="Winkler M.E."/>
        </authorList>
    </citation>
    <scope>NUCLEOTIDE SEQUENCE</scope>
</reference>
<protein>
    <recommendedName>
        <fullName evidence="4">Nitroreductase domain-containing protein</fullName>
    </recommendedName>
</protein>
<dbReference type="InterPro" id="IPR000415">
    <property type="entry name" value="Nitroreductase-like"/>
</dbReference>
<evidence type="ECO:0000259" key="4">
    <source>
        <dbReference type="Pfam" id="PF00881"/>
    </source>
</evidence>
<dbReference type="PANTHER" id="PTHR23026:SF90">
    <property type="entry name" value="IODOTYROSINE DEIODINASE 1"/>
    <property type="match status" value="1"/>
</dbReference>
<keyword evidence="1" id="KW-0285">Flavoprotein</keyword>
<sequence length="110" mass="12179">MVAGTPSALIFICINWNLVWDNMTKRHPEVSYDVGHYSQNMLLAAHALGLVAGPMSSFSKEAIRILLNIPDGIDPRFCIGIGHPAKPPAHMPSWPKKKLKVESLVQWGSY</sequence>
<proteinExistence type="predicted"/>
<keyword evidence="3" id="KW-0560">Oxidoreductase</keyword>
<evidence type="ECO:0000313" key="5">
    <source>
        <dbReference type="EMBL" id="SVA22788.1"/>
    </source>
</evidence>
<evidence type="ECO:0000256" key="2">
    <source>
        <dbReference type="ARBA" id="ARBA00022643"/>
    </source>
</evidence>
<evidence type="ECO:0000256" key="1">
    <source>
        <dbReference type="ARBA" id="ARBA00022630"/>
    </source>
</evidence>